<keyword evidence="1" id="KW-0472">Membrane</keyword>
<proteinExistence type="predicted"/>
<feature type="transmembrane region" description="Helical" evidence="1">
    <location>
        <begin position="46"/>
        <end position="66"/>
    </location>
</feature>
<keyword evidence="1" id="KW-0812">Transmembrane</keyword>
<evidence type="ECO:0000313" key="3">
    <source>
        <dbReference type="Proteomes" id="UP000310477"/>
    </source>
</evidence>
<dbReference type="Proteomes" id="UP000310477">
    <property type="component" value="Unassembled WGS sequence"/>
</dbReference>
<evidence type="ECO:0000256" key="1">
    <source>
        <dbReference type="SAM" id="Phobius"/>
    </source>
</evidence>
<reference evidence="2 3" key="1">
    <citation type="submission" date="2019-04" db="EMBL/GenBank/DDBJ databases">
        <title>Pedobacter sp. AR-2-6 sp. nov., isolated from Arctic soil.</title>
        <authorList>
            <person name="Dahal R.H."/>
            <person name="Kim D.-U."/>
        </authorList>
    </citation>
    <scope>NUCLEOTIDE SEQUENCE [LARGE SCALE GENOMIC DNA]</scope>
    <source>
        <strain evidence="2 3">AR-2-6</strain>
    </source>
</reference>
<comment type="caution">
    <text evidence="2">The sequence shown here is derived from an EMBL/GenBank/DDBJ whole genome shotgun (WGS) entry which is preliminary data.</text>
</comment>
<dbReference type="AlphaFoldDB" id="A0A4U1C0N6"/>
<gene>
    <name evidence="2" type="ORF">FA045_17875</name>
</gene>
<dbReference type="RefSeq" id="WP_136878451.1">
    <property type="nucleotide sequence ID" value="NZ_SWBO01000017.1"/>
</dbReference>
<keyword evidence="3" id="KW-1185">Reference proteome</keyword>
<keyword evidence="1" id="KW-1133">Transmembrane helix</keyword>
<protein>
    <submittedName>
        <fullName evidence="2">Uncharacterized protein</fullName>
    </submittedName>
</protein>
<accession>A0A4U1C0N6</accession>
<dbReference type="EMBL" id="SWBO01000017">
    <property type="protein sequence ID" value="TKB96530.1"/>
    <property type="molecule type" value="Genomic_DNA"/>
</dbReference>
<organism evidence="2 3">
    <name type="scientific">Pedobacter cryotolerans</name>
    <dbReference type="NCBI Taxonomy" id="2571270"/>
    <lineage>
        <taxon>Bacteria</taxon>
        <taxon>Pseudomonadati</taxon>
        <taxon>Bacteroidota</taxon>
        <taxon>Sphingobacteriia</taxon>
        <taxon>Sphingobacteriales</taxon>
        <taxon>Sphingobacteriaceae</taxon>
        <taxon>Pedobacter</taxon>
    </lineage>
</organism>
<sequence length="208" mass="23726">MTLLYVQPIGEKIVSIFLGISFLYLIGYVINYFLKSERLSKILSYKYFLIFIAVVIGGNLLGYISAPRIAIDPVDSSKNELDILIKKTEEMGLPFSEQQRLQWAECVQGKVNLSTSSGSTPDQSLINKAFRECEDFIFETQTLSGWTPKFENRLYLEFVKKFSQESKDSVLVNQISKCVVNKIKQAYPNGIDMVDLKKKMVVLTKDCF</sequence>
<evidence type="ECO:0000313" key="2">
    <source>
        <dbReference type="EMBL" id="TKB96530.1"/>
    </source>
</evidence>
<name>A0A4U1C0N6_9SPHI</name>
<feature type="transmembrane region" description="Helical" evidence="1">
    <location>
        <begin position="13"/>
        <end position="34"/>
    </location>
</feature>